<name>A0A7G7G3B1_9BACT</name>
<evidence type="ECO:0000313" key="1">
    <source>
        <dbReference type="EMBL" id="QNF31645.1"/>
    </source>
</evidence>
<proteinExistence type="predicted"/>
<evidence type="ECO:0000313" key="2">
    <source>
        <dbReference type="Proteomes" id="UP000515237"/>
    </source>
</evidence>
<dbReference type="Pfam" id="PF13826">
    <property type="entry name" value="Monooxy_af470-like"/>
    <property type="match status" value="1"/>
</dbReference>
<sequence>MSIIPGRMTTQLNQDFVVFLIGMRINKFWRLGQWWPVAQSMPRMIQELEKNPDSGFLGSEQWLGRTTIMVQYWESFEKLETYARDPNAEHYPNWVRFNKLVRASGAVGVWHETYQIAAGKHESIYVNMPVFGLGKVSKSTTVTDSLDQARQRLQNAPKL</sequence>
<dbReference type="RefSeq" id="WP_185272433.1">
    <property type="nucleotide sequence ID" value="NZ_CP055156.1"/>
</dbReference>
<dbReference type="Proteomes" id="UP000515237">
    <property type="component" value="Chromosome"/>
</dbReference>
<reference evidence="1 2" key="1">
    <citation type="journal article" date="2018" name="Int. J. Syst. Evol. Microbiol.">
        <title>Adhaeribacter swui sp. nov., isolated from wet mud.</title>
        <authorList>
            <person name="Kim D.U."/>
            <person name="Kim K.W."/>
            <person name="Kang M.S."/>
            <person name="Kim J.Y."/>
            <person name="Jang J.H."/>
            <person name="Kim M.K."/>
        </authorList>
    </citation>
    <scope>NUCLEOTIDE SEQUENCE [LARGE SCALE GENOMIC DNA]</scope>
    <source>
        <strain evidence="1 2">KCTC 52873</strain>
    </source>
</reference>
<keyword evidence="2" id="KW-1185">Reference proteome</keyword>
<protein>
    <submittedName>
        <fullName evidence="1">DUF4188 domain-containing protein</fullName>
    </submittedName>
</protein>
<gene>
    <name evidence="1" type="ORF">HUW51_02480</name>
</gene>
<organism evidence="1 2">
    <name type="scientific">Adhaeribacter swui</name>
    <dbReference type="NCBI Taxonomy" id="2086471"/>
    <lineage>
        <taxon>Bacteria</taxon>
        <taxon>Pseudomonadati</taxon>
        <taxon>Bacteroidota</taxon>
        <taxon>Cytophagia</taxon>
        <taxon>Cytophagales</taxon>
        <taxon>Hymenobacteraceae</taxon>
        <taxon>Adhaeribacter</taxon>
    </lineage>
</organism>
<dbReference type="InterPro" id="IPR025444">
    <property type="entry name" value="Monooxy_af470"/>
</dbReference>
<dbReference type="EMBL" id="CP055156">
    <property type="protein sequence ID" value="QNF31645.1"/>
    <property type="molecule type" value="Genomic_DNA"/>
</dbReference>
<dbReference type="KEGG" id="aswu:HUW51_02480"/>
<accession>A0A7G7G3B1</accession>
<dbReference type="AlphaFoldDB" id="A0A7G7G3B1"/>